<name>A0ABU6HQY4_9FLAO</name>
<dbReference type="PROSITE" id="PS51257">
    <property type="entry name" value="PROKAR_LIPOPROTEIN"/>
    <property type="match status" value="1"/>
</dbReference>
<accession>A0ABU6HQY4</accession>
<evidence type="ECO:0000313" key="1">
    <source>
        <dbReference type="EMBL" id="MEC3875465.1"/>
    </source>
</evidence>
<reference evidence="1 2" key="1">
    <citation type="submission" date="2024-01" db="EMBL/GenBank/DDBJ databases">
        <title>Chryseobacterium sp. T9W2-O.</title>
        <authorList>
            <person name="Maltman C."/>
        </authorList>
    </citation>
    <scope>NUCLEOTIDE SEQUENCE [LARGE SCALE GENOMIC DNA]</scope>
    <source>
        <strain evidence="1 2">T9W2-O</strain>
    </source>
</reference>
<gene>
    <name evidence="1" type="ORF">SOP96_07045</name>
</gene>
<protein>
    <recommendedName>
        <fullName evidence="3">Lipoprotein</fullName>
    </recommendedName>
</protein>
<dbReference type="RefSeq" id="WP_326320288.1">
    <property type="nucleotide sequence ID" value="NZ_JAYLAA010000025.1"/>
</dbReference>
<sequence length="312" mass="36336">MKNLVIVIAYMFVFFSCQYKEESKIISRGNPSKLSTVQNQKDLFKNLKLPFSSSNINFITDSLGYYIYNKKDYIDSDVLGINLPVKKPIIPIGKLKYPNFVIYIYGYGKIGEELLQPIIMAKTYDRENKLIDSLELQKYQSWDYELQKTFVYNKNNNIEVFENTIAYELNDINEEGIKTSKHNKYFLDKNGHFIKINNKNPSKNSSFNGTFSVYVETEQTSTGKASITYNFSIKDSIANLNTNTYHEPINCNGKYRTKEKENILELYYNNGDDFCKQKLPNFIIKYEKGKYLIKGVGNEATNKDWLIIDKDI</sequence>
<evidence type="ECO:0008006" key="3">
    <source>
        <dbReference type="Google" id="ProtNLM"/>
    </source>
</evidence>
<proteinExistence type="predicted"/>
<comment type="caution">
    <text evidence="1">The sequence shown here is derived from an EMBL/GenBank/DDBJ whole genome shotgun (WGS) entry which is preliminary data.</text>
</comment>
<evidence type="ECO:0000313" key="2">
    <source>
        <dbReference type="Proteomes" id="UP001348397"/>
    </source>
</evidence>
<organism evidence="1 2">
    <name type="scientific">Chryseobacterium salviniae</name>
    <dbReference type="NCBI Taxonomy" id="3101750"/>
    <lineage>
        <taxon>Bacteria</taxon>
        <taxon>Pseudomonadati</taxon>
        <taxon>Bacteroidota</taxon>
        <taxon>Flavobacteriia</taxon>
        <taxon>Flavobacteriales</taxon>
        <taxon>Weeksellaceae</taxon>
        <taxon>Chryseobacterium group</taxon>
        <taxon>Chryseobacterium</taxon>
    </lineage>
</organism>
<dbReference type="Proteomes" id="UP001348397">
    <property type="component" value="Unassembled WGS sequence"/>
</dbReference>
<keyword evidence="2" id="KW-1185">Reference proteome</keyword>
<dbReference type="EMBL" id="JAYLAA010000025">
    <property type="protein sequence ID" value="MEC3875465.1"/>
    <property type="molecule type" value="Genomic_DNA"/>
</dbReference>